<organism evidence="1 2">
    <name type="scientific">Pisolithus microcarpus 441</name>
    <dbReference type="NCBI Taxonomy" id="765257"/>
    <lineage>
        <taxon>Eukaryota</taxon>
        <taxon>Fungi</taxon>
        <taxon>Dikarya</taxon>
        <taxon>Basidiomycota</taxon>
        <taxon>Agaricomycotina</taxon>
        <taxon>Agaricomycetes</taxon>
        <taxon>Agaricomycetidae</taxon>
        <taxon>Boletales</taxon>
        <taxon>Sclerodermatineae</taxon>
        <taxon>Pisolithaceae</taxon>
        <taxon>Pisolithus</taxon>
    </lineage>
</organism>
<reference evidence="2" key="2">
    <citation type="submission" date="2015-01" db="EMBL/GenBank/DDBJ databases">
        <title>Evolutionary Origins and Diversification of the Mycorrhizal Mutualists.</title>
        <authorList>
            <consortium name="DOE Joint Genome Institute"/>
            <consortium name="Mycorrhizal Genomics Consortium"/>
            <person name="Kohler A."/>
            <person name="Kuo A."/>
            <person name="Nagy L.G."/>
            <person name="Floudas D."/>
            <person name="Copeland A."/>
            <person name="Barry K.W."/>
            <person name="Cichocki N."/>
            <person name="Veneault-Fourrey C."/>
            <person name="LaButti K."/>
            <person name="Lindquist E.A."/>
            <person name="Lipzen A."/>
            <person name="Lundell T."/>
            <person name="Morin E."/>
            <person name="Murat C."/>
            <person name="Riley R."/>
            <person name="Ohm R."/>
            <person name="Sun H."/>
            <person name="Tunlid A."/>
            <person name="Henrissat B."/>
            <person name="Grigoriev I.V."/>
            <person name="Hibbett D.S."/>
            <person name="Martin F."/>
        </authorList>
    </citation>
    <scope>NUCLEOTIDE SEQUENCE [LARGE SCALE GENOMIC DNA]</scope>
    <source>
        <strain evidence="2">441</strain>
    </source>
</reference>
<dbReference type="STRING" id="765257.A0A0C9ZJK5"/>
<keyword evidence="2" id="KW-1185">Reference proteome</keyword>
<accession>A0A0C9ZJK5</accession>
<protein>
    <submittedName>
        <fullName evidence="1">Uncharacterized protein</fullName>
    </submittedName>
</protein>
<dbReference type="EMBL" id="KN833737">
    <property type="protein sequence ID" value="KIK22662.1"/>
    <property type="molecule type" value="Genomic_DNA"/>
</dbReference>
<gene>
    <name evidence="1" type="ORF">PISMIDRAFT_11509</name>
</gene>
<name>A0A0C9ZJK5_9AGAM</name>
<dbReference type="Proteomes" id="UP000054018">
    <property type="component" value="Unassembled WGS sequence"/>
</dbReference>
<reference evidence="1 2" key="1">
    <citation type="submission" date="2014-04" db="EMBL/GenBank/DDBJ databases">
        <authorList>
            <consortium name="DOE Joint Genome Institute"/>
            <person name="Kuo A."/>
            <person name="Kohler A."/>
            <person name="Costa M.D."/>
            <person name="Nagy L.G."/>
            <person name="Floudas D."/>
            <person name="Copeland A."/>
            <person name="Barry K.W."/>
            <person name="Cichocki N."/>
            <person name="Veneault-Fourrey C."/>
            <person name="LaButti K."/>
            <person name="Lindquist E.A."/>
            <person name="Lipzen A."/>
            <person name="Lundell T."/>
            <person name="Morin E."/>
            <person name="Murat C."/>
            <person name="Sun H."/>
            <person name="Tunlid A."/>
            <person name="Henrissat B."/>
            <person name="Grigoriev I.V."/>
            <person name="Hibbett D.S."/>
            <person name="Martin F."/>
            <person name="Nordberg H.P."/>
            <person name="Cantor M.N."/>
            <person name="Hua S.X."/>
        </authorList>
    </citation>
    <scope>NUCLEOTIDE SEQUENCE [LARGE SCALE GENOMIC DNA]</scope>
    <source>
        <strain evidence="1 2">441</strain>
    </source>
</reference>
<dbReference type="OrthoDB" id="3069732at2759"/>
<sequence>MGGSVCSVVVQEFDVSNPDSDIPDKLQVILSDSDQELDDTMSVDPNMPPSTIILPPKIPLPIPGAESPLQDTLPEVPIFHATLINKDDQEDTKKSFDFTREINKFNESSASHRHSFMEQSESTLHTPVKIDLHSVFGNFFR</sequence>
<proteinExistence type="predicted"/>
<dbReference type="AlphaFoldDB" id="A0A0C9ZJK5"/>
<evidence type="ECO:0000313" key="2">
    <source>
        <dbReference type="Proteomes" id="UP000054018"/>
    </source>
</evidence>
<evidence type="ECO:0000313" key="1">
    <source>
        <dbReference type="EMBL" id="KIK22662.1"/>
    </source>
</evidence>
<dbReference type="HOGENOM" id="CLU_1826040_0_0_1"/>